<dbReference type="Gene3D" id="3.30.420.10">
    <property type="entry name" value="Ribonuclease H-like superfamily/Ribonuclease H"/>
    <property type="match status" value="2"/>
</dbReference>
<name>A0A2M7M3P9_9BACT</name>
<protein>
    <submittedName>
        <fullName evidence="1">Uncharacterized protein</fullName>
    </submittedName>
</protein>
<dbReference type="Proteomes" id="UP000229703">
    <property type="component" value="Unassembled WGS sequence"/>
</dbReference>
<evidence type="ECO:0000313" key="2">
    <source>
        <dbReference type="Proteomes" id="UP000229703"/>
    </source>
</evidence>
<dbReference type="InterPro" id="IPR036397">
    <property type="entry name" value="RNaseH_sf"/>
</dbReference>
<accession>A0A2M7M3P9</accession>
<comment type="caution">
    <text evidence="1">The sequence shown here is derived from an EMBL/GenBank/DDBJ whole genome shotgun (WGS) entry which is preliminary data.</text>
</comment>
<sequence length="359" mass="42138">MIIVGIDENGYGPILGPLIITASAFKVEKRGNLWQILNISKNPDDYPKRVIVTDSKKLFSRNSLRCRRAGEKTVAIFFSLLFKKLPKEPDSFFSKILLNFSLFPKLCLESKTRYKPCWGKISLPLWLKDIVVRGFSLAKIEKGIIKESEELKKKLKEKKIKFLGLKTICVCPFQFNKLAKEKNKSYLNYLQFEKLIFYFLQKKEKKFFIFADKIGGRKDYFFYLKSGLLKDWDCRILEESGEVSSYELNLKNKRANISFLQNGEEKEFPVALSSLFGKYTREIFIKRINRFFQNYNPELKSVSGYRDPLTKEFIKRTENLREELKINENCFLREEHNFTPIFAIKPGLTGKARKLKIIQ</sequence>
<reference evidence="2" key="1">
    <citation type="submission" date="2017-09" db="EMBL/GenBank/DDBJ databases">
        <title>Depth-based differentiation of microbial function through sediment-hosted aquifers and enrichment of novel symbionts in the deep terrestrial subsurface.</title>
        <authorList>
            <person name="Probst A.J."/>
            <person name="Ladd B."/>
            <person name="Jarett J.K."/>
            <person name="Geller-Mcgrath D.E."/>
            <person name="Sieber C.M.K."/>
            <person name="Emerson J.B."/>
            <person name="Anantharaman K."/>
            <person name="Thomas B.C."/>
            <person name="Malmstrom R."/>
            <person name="Stieglmeier M."/>
            <person name="Klingl A."/>
            <person name="Woyke T."/>
            <person name="Ryan C.M."/>
            <person name="Banfield J.F."/>
        </authorList>
    </citation>
    <scope>NUCLEOTIDE SEQUENCE [LARGE SCALE GENOMIC DNA]</scope>
</reference>
<gene>
    <name evidence="1" type="ORF">COZ37_03305</name>
</gene>
<dbReference type="AlphaFoldDB" id="A0A2M7M3P9"/>
<proteinExistence type="predicted"/>
<evidence type="ECO:0000313" key="1">
    <source>
        <dbReference type="EMBL" id="PIX77319.1"/>
    </source>
</evidence>
<dbReference type="SUPFAM" id="SSF53098">
    <property type="entry name" value="Ribonuclease H-like"/>
    <property type="match status" value="1"/>
</dbReference>
<dbReference type="GO" id="GO:0003676">
    <property type="term" value="F:nucleic acid binding"/>
    <property type="evidence" value="ECO:0007669"/>
    <property type="project" value="InterPro"/>
</dbReference>
<organism evidence="1 2">
    <name type="scientific">bacterium (Candidatus Ratteibacteria) CG_4_10_14_3_um_filter_41_18</name>
    <dbReference type="NCBI Taxonomy" id="2014287"/>
    <lineage>
        <taxon>Bacteria</taxon>
        <taxon>Candidatus Ratteibacteria</taxon>
    </lineage>
</organism>
<dbReference type="EMBL" id="PFJK01000150">
    <property type="protein sequence ID" value="PIX77319.1"/>
    <property type="molecule type" value="Genomic_DNA"/>
</dbReference>
<dbReference type="InterPro" id="IPR012337">
    <property type="entry name" value="RNaseH-like_sf"/>
</dbReference>